<feature type="chain" id="PRO_5003406115" description="PAN-3 domain-containing protein" evidence="1">
    <location>
        <begin position="18"/>
        <end position="297"/>
    </location>
</feature>
<gene>
    <name evidence="4" type="ORF">CAEBREN_11894</name>
</gene>
<dbReference type="SUPFAM" id="SSF56436">
    <property type="entry name" value="C-type lectin-like"/>
    <property type="match status" value="1"/>
</dbReference>
<dbReference type="InterPro" id="IPR016186">
    <property type="entry name" value="C-type_lectin-like/link_sf"/>
</dbReference>
<accession>G0NPC7</accession>
<organism evidence="5">
    <name type="scientific">Caenorhabditis brenneri</name>
    <name type="common">Nematode worm</name>
    <dbReference type="NCBI Taxonomy" id="135651"/>
    <lineage>
        <taxon>Eukaryota</taxon>
        <taxon>Metazoa</taxon>
        <taxon>Ecdysozoa</taxon>
        <taxon>Nematoda</taxon>
        <taxon>Chromadorea</taxon>
        <taxon>Rhabditida</taxon>
        <taxon>Rhabditina</taxon>
        <taxon>Rhabditomorpha</taxon>
        <taxon>Rhabditoidea</taxon>
        <taxon>Rhabditidae</taxon>
        <taxon>Peloderinae</taxon>
        <taxon>Caenorhabditis</taxon>
    </lineage>
</organism>
<dbReference type="InParanoid" id="G0NPC7"/>
<dbReference type="OrthoDB" id="5874563at2759"/>
<feature type="domain" description="C-type lectin" evidence="2">
    <location>
        <begin position="135"/>
        <end position="293"/>
    </location>
</feature>
<dbReference type="CDD" id="cd00037">
    <property type="entry name" value="CLECT"/>
    <property type="match status" value="1"/>
</dbReference>
<evidence type="ECO:0008006" key="6">
    <source>
        <dbReference type="Google" id="ProtNLM"/>
    </source>
</evidence>
<dbReference type="Gene3D" id="3.10.100.10">
    <property type="entry name" value="Mannose-Binding Protein A, subunit A"/>
    <property type="match status" value="1"/>
</dbReference>
<reference evidence="5" key="1">
    <citation type="submission" date="2011-07" db="EMBL/GenBank/DDBJ databases">
        <authorList>
            <consortium name="Caenorhabditis brenneri Sequencing and Analysis Consortium"/>
            <person name="Wilson R.K."/>
        </authorList>
    </citation>
    <scope>NUCLEOTIDE SEQUENCE [LARGE SCALE GENOMIC DNA]</scope>
    <source>
        <strain evidence="5">PB2801</strain>
    </source>
</reference>
<keyword evidence="1" id="KW-0732">Signal</keyword>
<evidence type="ECO:0000313" key="5">
    <source>
        <dbReference type="Proteomes" id="UP000008068"/>
    </source>
</evidence>
<dbReference type="PANTHER" id="PTHR47629:SF5">
    <property type="entry name" value="C-TYPE LECTIN-RELATED"/>
    <property type="match status" value="1"/>
</dbReference>
<dbReference type="eggNOG" id="KOG4297">
    <property type="taxonomic scope" value="Eukaryota"/>
</dbReference>
<dbReference type="EMBL" id="GL379920">
    <property type="protein sequence ID" value="EGT35246.1"/>
    <property type="molecule type" value="Genomic_DNA"/>
</dbReference>
<feature type="domain" description="PAN-3" evidence="3">
    <location>
        <begin position="5"/>
        <end position="141"/>
    </location>
</feature>
<dbReference type="InterPro" id="IPR016187">
    <property type="entry name" value="CTDL_fold"/>
</dbReference>
<evidence type="ECO:0000256" key="1">
    <source>
        <dbReference type="SAM" id="SignalP"/>
    </source>
</evidence>
<dbReference type="Pfam" id="PF08277">
    <property type="entry name" value="PAN_3"/>
    <property type="match status" value="1"/>
</dbReference>
<proteinExistence type="predicted"/>
<name>G0NPC7_CAEBE</name>
<dbReference type="SMART" id="SM00034">
    <property type="entry name" value="CLECT"/>
    <property type="match status" value="1"/>
</dbReference>
<dbReference type="OMA" id="ENCFTIN"/>
<dbReference type="STRING" id="135651.G0NPC7"/>
<dbReference type="HOGENOM" id="CLU_078891_0_0_1"/>
<sequence length="297" mass="33621">MRFSLLLLIFLLPQVLALMKMAKIFGKVENPPTPKSSVLTTMKSCFDGCYNDSDCFLVEYDSNNMCSFYNFSTVQESLKVVQTEPESQMYVAFKTILPEDTCPVSFEAINLTYIHPDGTAYPWKVLSDGFSFKRCQQGWKLFERRNGNTVCMKMMARTVGITKNQAEADCRESGALLIGVETLAEVDWMWDHLSTISNNYSFWLDGVRNESCRPQTPSSHDKSLGCNVFDWSNDLTNGSSLFSSGDNSLEMSYFVESNIPEDCLVVAIDRNLKKMLNDVPCTNYRNSNGMICGYKIE</sequence>
<evidence type="ECO:0000313" key="4">
    <source>
        <dbReference type="EMBL" id="EGT35246.1"/>
    </source>
</evidence>
<evidence type="ECO:0000259" key="2">
    <source>
        <dbReference type="SMART" id="SM00034"/>
    </source>
</evidence>
<dbReference type="InterPro" id="IPR001304">
    <property type="entry name" value="C-type_lectin-like"/>
</dbReference>
<dbReference type="Proteomes" id="UP000008068">
    <property type="component" value="Unassembled WGS sequence"/>
</dbReference>
<feature type="signal peptide" evidence="1">
    <location>
        <begin position="1"/>
        <end position="17"/>
    </location>
</feature>
<protein>
    <recommendedName>
        <fullName evidence="6">PAN-3 domain-containing protein</fullName>
    </recommendedName>
</protein>
<keyword evidence="5" id="KW-1185">Reference proteome</keyword>
<evidence type="ECO:0000259" key="3">
    <source>
        <dbReference type="SMART" id="SM00605"/>
    </source>
</evidence>
<dbReference type="PANTHER" id="PTHR47629">
    <property type="entry name" value="C-TYPE LECTIN-RELATED"/>
    <property type="match status" value="1"/>
</dbReference>
<dbReference type="SMART" id="SM00605">
    <property type="entry name" value="CW"/>
    <property type="match status" value="1"/>
</dbReference>
<dbReference type="InterPro" id="IPR006583">
    <property type="entry name" value="PAN-3_domain"/>
</dbReference>
<dbReference type="AlphaFoldDB" id="G0NPC7"/>